<feature type="compositionally biased region" description="Gly residues" evidence="1">
    <location>
        <begin position="107"/>
        <end position="126"/>
    </location>
</feature>
<gene>
    <name evidence="2" type="ORF">D9753_34895</name>
</gene>
<accession>A0A3G2JQG5</accession>
<dbReference type="OrthoDB" id="3284120at2"/>
<evidence type="ECO:0000313" key="2">
    <source>
        <dbReference type="EMBL" id="AYN43219.1"/>
    </source>
</evidence>
<name>A0A3G2JQG5_9ACTN</name>
<dbReference type="EMBL" id="CP033073">
    <property type="protein sequence ID" value="AYN43219.1"/>
    <property type="molecule type" value="Genomic_DNA"/>
</dbReference>
<dbReference type="AlphaFoldDB" id="A0A3G2JQG5"/>
<reference evidence="2 3" key="1">
    <citation type="submission" date="2018-10" db="EMBL/GenBank/DDBJ databases">
        <title>The genome of Streptomyces dangxiongensis Z022.</title>
        <authorList>
            <person name="Zhang B."/>
        </authorList>
    </citation>
    <scope>NUCLEOTIDE SEQUENCE [LARGE SCALE GENOMIC DNA]</scope>
    <source>
        <strain evidence="2 3">Z022</strain>
    </source>
</reference>
<protein>
    <recommendedName>
        <fullName evidence="4">WXG100 family type VII secretion target</fullName>
    </recommendedName>
</protein>
<proteinExistence type="predicted"/>
<keyword evidence="3" id="KW-1185">Reference proteome</keyword>
<evidence type="ECO:0000313" key="3">
    <source>
        <dbReference type="Proteomes" id="UP000268329"/>
    </source>
</evidence>
<evidence type="ECO:0000256" key="1">
    <source>
        <dbReference type="SAM" id="MobiDB-lite"/>
    </source>
</evidence>
<dbReference type="RefSeq" id="WP_121790645.1">
    <property type="nucleotide sequence ID" value="NZ_CP033073.1"/>
</dbReference>
<sequence>MPEKFVVNPEGIQRASVPLVALAERLGGAFKEAAARLSADGSRAWGNDKPGQRFASGYVPTAEDIIKAGSGVGEVLGTSAENLRAMAKVLTDANEAAKTTTGRLNGQIGGGGQGRGGSGGGRGGRA</sequence>
<feature type="region of interest" description="Disordered" evidence="1">
    <location>
        <begin position="98"/>
        <end position="126"/>
    </location>
</feature>
<evidence type="ECO:0008006" key="4">
    <source>
        <dbReference type="Google" id="ProtNLM"/>
    </source>
</evidence>
<organism evidence="2 3">
    <name type="scientific">Streptomyces dangxiongensis</name>
    <dbReference type="NCBI Taxonomy" id="1442032"/>
    <lineage>
        <taxon>Bacteria</taxon>
        <taxon>Bacillati</taxon>
        <taxon>Actinomycetota</taxon>
        <taxon>Actinomycetes</taxon>
        <taxon>Kitasatosporales</taxon>
        <taxon>Streptomycetaceae</taxon>
        <taxon>Streptomyces</taxon>
    </lineage>
</organism>
<dbReference type="KEGG" id="sdd:D9753_34895"/>
<dbReference type="Proteomes" id="UP000268329">
    <property type="component" value="Chromosome"/>
</dbReference>